<feature type="transmembrane region" description="Helical" evidence="1">
    <location>
        <begin position="35"/>
        <end position="68"/>
    </location>
</feature>
<proteinExistence type="predicted"/>
<dbReference type="AlphaFoldDB" id="A0AAW6CZ33"/>
<dbReference type="EMBL" id="JAQLXW010000020">
    <property type="protein sequence ID" value="MDB8004766.1"/>
    <property type="molecule type" value="Genomic_DNA"/>
</dbReference>
<name>A0AAW6CZ33_9FIRM</name>
<organism evidence="2 3">
    <name type="scientific">[Eubacterium] siraeum</name>
    <dbReference type="NCBI Taxonomy" id="39492"/>
    <lineage>
        <taxon>Bacteria</taxon>
        <taxon>Bacillati</taxon>
        <taxon>Bacillota</taxon>
        <taxon>Clostridia</taxon>
        <taxon>Eubacteriales</taxon>
        <taxon>Oscillospiraceae</taxon>
        <taxon>Oscillospiraceae incertae sedis</taxon>
    </lineage>
</organism>
<protein>
    <recommendedName>
        <fullName evidence="4">Type IV secretory pathway, VirB3-like protein</fullName>
    </recommendedName>
</protein>
<keyword evidence="1" id="KW-0812">Transmembrane</keyword>
<evidence type="ECO:0008006" key="4">
    <source>
        <dbReference type="Google" id="ProtNLM"/>
    </source>
</evidence>
<dbReference type="Proteomes" id="UP001210809">
    <property type="component" value="Unassembled WGS sequence"/>
</dbReference>
<gene>
    <name evidence="2" type="ORF">PNE09_11940</name>
</gene>
<reference evidence="2" key="1">
    <citation type="submission" date="2023-01" db="EMBL/GenBank/DDBJ databases">
        <title>Human gut microbiome strain richness.</title>
        <authorList>
            <person name="Chen-Liaw A."/>
        </authorList>
    </citation>
    <scope>NUCLEOTIDE SEQUENCE</scope>
    <source>
        <strain evidence="2">1001283st1_G1_1001283B150217_161031</strain>
    </source>
</reference>
<evidence type="ECO:0000313" key="3">
    <source>
        <dbReference type="Proteomes" id="UP001210809"/>
    </source>
</evidence>
<sequence>MKDEHLYIPYGLIIEKQWWEGCGPKQKPHLIIGGLISLGLAFFISLLIHIIIGLAVGIFGILATVTLITKQDKINLSIIEYIGLMIRKNKEQQNFLYKYKDDYGIM</sequence>
<comment type="caution">
    <text evidence="2">The sequence shown here is derived from an EMBL/GenBank/DDBJ whole genome shotgun (WGS) entry which is preliminary data.</text>
</comment>
<evidence type="ECO:0000256" key="1">
    <source>
        <dbReference type="SAM" id="Phobius"/>
    </source>
</evidence>
<keyword evidence="1" id="KW-0472">Membrane</keyword>
<keyword evidence="1" id="KW-1133">Transmembrane helix</keyword>
<evidence type="ECO:0000313" key="2">
    <source>
        <dbReference type="EMBL" id="MDB8004766.1"/>
    </source>
</evidence>
<accession>A0AAW6CZ33</accession>